<dbReference type="InterPro" id="IPR037523">
    <property type="entry name" value="VOC_core"/>
</dbReference>
<comment type="caution">
    <text evidence="2">The sequence shown here is derived from an EMBL/GenBank/DDBJ whole genome shotgun (WGS) entry which is preliminary data.</text>
</comment>
<dbReference type="PROSITE" id="PS51819">
    <property type="entry name" value="VOC"/>
    <property type="match status" value="1"/>
</dbReference>
<protein>
    <submittedName>
        <fullName evidence="2">VOC family protein</fullName>
    </submittedName>
</protein>
<dbReference type="Proteomes" id="UP000686327">
    <property type="component" value="Unassembled WGS sequence"/>
</dbReference>
<feature type="domain" description="VOC" evidence="1">
    <location>
        <begin position="4"/>
        <end position="120"/>
    </location>
</feature>
<gene>
    <name evidence="2" type="ORF">KC222_21720</name>
</gene>
<reference evidence="2 3" key="1">
    <citation type="submission" date="2021-04" db="EMBL/GenBank/DDBJ databases">
        <authorList>
            <person name="Seiffert S.N."/>
        </authorList>
    </citation>
    <scope>NUCLEOTIDE SEQUENCE [LARGE SCALE GENOMIC DNA]</scope>
    <source>
        <strain evidence="2 3">1</strain>
    </source>
</reference>
<reference evidence="3" key="2">
    <citation type="submission" date="2023-07" db="EMBL/GenBank/DDBJ databases">
        <title>Cedecea davisae an AmpC producer and its therapeutic implications.</title>
        <authorList>
            <person name="Notter J."/>
        </authorList>
    </citation>
    <scope>NUCLEOTIDE SEQUENCE [LARGE SCALE GENOMIC DNA]</scope>
    <source>
        <strain evidence="3">1</strain>
    </source>
</reference>
<dbReference type="PANTHER" id="PTHR33993">
    <property type="entry name" value="GLYOXALASE-RELATED"/>
    <property type="match status" value="1"/>
</dbReference>
<dbReference type="PANTHER" id="PTHR33993:SF2">
    <property type="entry name" value="VOC DOMAIN-CONTAINING PROTEIN"/>
    <property type="match status" value="1"/>
</dbReference>
<name>A0ABS6DNC5_9ENTR</name>
<sequence>MNTVINWFEIPVDNLERAIIFYHHALEIDFRREHVAGIDMAIFPHDKPATGGALVKGEMFTPSRTGAVVYLYAANIEKTLLRIGEAGGKTVFGPEVLPDNIGTIALIIDSEGNCVGLHQPA</sequence>
<dbReference type="Pfam" id="PF00903">
    <property type="entry name" value="Glyoxalase"/>
    <property type="match status" value="1"/>
</dbReference>
<keyword evidence="3" id="KW-1185">Reference proteome</keyword>
<evidence type="ECO:0000313" key="3">
    <source>
        <dbReference type="Proteomes" id="UP000686327"/>
    </source>
</evidence>
<dbReference type="InterPro" id="IPR052164">
    <property type="entry name" value="Anthracycline_SecMetBiosynth"/>
</dbReference>
<evidence type="ECO:0000259" key="1">
    <source>
        <dbReference type="PROSITE" id="PS51819"/>
    </source>
</evidence>
<dbReference type="EMBL" id="JAGRYU010000035">
    <property type="protein sequence ID" value="MBU4684618.1"/>
    <property type="molecule type" value="Genomic_DNA"/>
</dbReference>
<dbReference type="RefSeq" id="WP_216377284.1">
    <property type="nucleotide sequence ID" value="NZ_JAGRYT010000038.1"/>
</dbReference>
<accession>A0ABS6DNC5</accession>
<dbReference type="CDD" id="cd07247">
    <property type="entry name" value="SgaA_N_like"/>
    <property type="match status" value="1"/>
</dbReference>
<evidence type="ECO:0000313" key="2">
    <source>
        <dbReference type="EMBL" id="MBU4684618.1"/>
    </source>
</evidence>
<proteinExistence type="predicted"/>
<organism evidence="2 3">
    <name type="scientific">Cedecea davisae</name>
    <dbReference type="NCBI Taxonomy" id="158484"/>
    <lineage>
        <taxon>Bacteria</taxon>
        <taxon>Pseudomonadati</taxon>
        <taxon>Pseudomonadota</taxon>
        <taxon>Gammaproteobacteria</taxon>
        <taxon>Enterobacterales</taxon>
        <taxon>Enterobacteriaceae</taxon>
        <taxon>Cedecea</taxon>
    </lineage>
</organism>
<dbReference type="InterPro" id="IPR004360">
    <property type="entry name" value="Glyas_Fos-R_dOase_dom"/>
</dbReference>